<keyword evidence="19" id="KW-1185">Reference proteome</keyword>
<dbReference type="GO" id="GO:0008270">
    <property type="term" value="F:zinc ion binding"/>
    <property type="evidence" value="ECO:0007669"/>
    <property type="project" value="InterPro"/>
</dbReference>
<evidence type="ECO:0000256" key="10">
    <source>
        <dbReference type="ARBA" id="ARBA00022833"/>
    </source>
</evidence>
<dbReference type="PRINTS" id="PR00765">
    <property type="entry name" value="CRBOXYPTASEA"/>
</dbReference>
<keyword evidence="8 16" id="KW-0732">Signal</keyword>
<evidence type="ECO:0000256" key="11">
    <source>
        <dbReference type="ARBA" id="ARBA00023049"/>
    </source>
</evidence>
<comment type="similarity">
    <text evidence="3 15">Belongs to the peptidase M14 family.</text>
</comment>
<dbReference type="PANTHER" id="PTHR11705">
    <property type="entry name" value="PROTEASE FAMILY M14 CARBOXYPEPTIDASE A,B"/>
    <property type="match status" value="1"/>
</dbReference>
<evidence type="ECO:0000256" key="8">
    <source>
        <dbReference type="ARBA" id="ARBA00022729"/>
    </source>
</evidence>
<dbReference type="PROSITE" id="PS52035">
    <property type="entry name" value="PEPTIDASE_M14"/>
    <property type="match status" value="1"/>
</dbReference>
<evidence type="ECO:0000256" key="14">
    <source>
        <dbReference type="ARBA" id="ARBA00069039"/>
    </source>
</evidence>
<keyword evidence="10" id="KW-0862">Zinc</keyword>
<dbReference type="FunFam" id="3.40.630.10:FF:000040">
    <property type="entry name" value="zinc carboxypeptidase"/>
    <property type="match status" value="1"/>
</dbReference>
<sequence>MYIVGVFYSLLVLVSANYESYKVYSVIPANRTHIELLGLLLSTDKLDFWSRLSYDSRSVDIMVPPQEQRDFIMYLKKHDIQYEVLIDNLETVIQREHVKQQLIPRTFRGKISFSKYNTFNDINAYLYQLQMDYHNLVKLQNIGTTYEKRGMVVIQISSNPSANNPIIFIDGGIHAREWIAPAQVLYIINQLVENPANRDLLDDVDWHILPVANPDGYEYSQTINHRMWRKTRSQQAKNCMGTDANRNFEFYWGLSGASSNPCADTYKGPKPFSEVETQNLRDYLLKIKKNAKLYLTFHSYGNLILYPWGYTSELPHDEFELRTLAKEVNDAIVKAGGPSYTIGSSTNVLYAAAGGSDDWAKGVAGIELSYTIELPGGKKNGFDIPANEILKVVNQTFAGMIVYGKYISVKYKDTWRFPEK</sequence>
<dbReference type="SUPFAM" id="SSF53187">
    <property type="entry name" value="Zn-dependent exopeptidases"/>
    <property type="match status" value="1"/>
</dbReference>
<evidence type="ECO:0000313" key="18">
    <source>
        <dbReference type="EMBL" id="KAK5642383.1"/>
    </source>
</evidence>
<feature type="chain" id="PRO_5042844583" description="Zinc carboxypeptidase A 1" evidence="16">
    <location>
        <begin position="17"/>
        <end position="420"/>
    </location>
</feature>
<dbReference type="Pfam" id="PF00246">
    <property type="entry name" value="Peptidase_M14"/>
    <property type="match status" value="1"/>
</dbReference>
<evidence type="ECO:0000256" key="5">
    <source>
        <dbReference type="ARBA" id="ARBA00022645"/>
    </source>
</evidence>
<evidence type="ECO:0000259" key="17">
    <source>
        <dbReference type="PROSITE" id="PS52035"/>
    </source>
</evidence>
<keyword evidence="12" id="KW-1015">Disulfide bond</keyword>
<evidence type="ECO:0000256" key="6">
    <source>
        <dbReference type="ARBA" id="ARBA00022670"/>
    </source>
</evidence>
<feature type="active site" description="Proton donor/acceptor" evidence="15">
    <location>
        <position position="373"/>
    </location>
</feature>
<keyword evidence="9" id="KW-0378">Hydrolase</keyword>
<dbReference type="Gene3D" id="3.40.630.10">
    <property type="entry name" value="Zn peptidases"/>
    <property type="match status" value="1"/>
</dbReference>
<accession>A0AAN7ZK92</accession>
<name>A0AAN7ZK92_9COLE</name>
<dbReference type="Pfam" id="PF02244">
    <property type="entry name" value="Propep_M14"/>
    <property type="match status" value="1"/>
</dbReference>
<dbReference type="PANTHER" id="PTHR11705:SF140">
    <property type="entry name" value="FI02848P-RELATED"/>
    <property type="match status" value="1"/>
</dbReference>
<evidence type="ECO:0000256" key="7">
    <source>
        <dbReference type="ARBA" id="ARBA00022723"/>
    </source>
</evidence>
<reference evidence="18 19" key="1">
    <citation type="journal article" date="2024" name="Insects">
        <title>An Improved Chromosome-Level Genome Assembly of the Firefly Pyrocoelia pectoralis.</title>
        <authorList>
            <person name="Fu X."/>
            <person name="Meyer-Rochow V.B."/>
            <person name="Ballantyne L."/>
            <person name="Zhu X."/>
        </authorList>
    </citation>
    <scope>NUCLEOTIDE SEQUENCE [LARGE SCALE GENOMIC DNA]</scope>
    <source>
        <strain evidence="18">XCY_ONT2</strain>
    </source>
</reference>
<comment type="function">
    <text evidence="13">Involved in the digestion of the blood meal.</text>
</comment>
<dbReference type="SUPFAM" id="SSF54897">
    <property type="entry name" value="Protease propeptides/inhibitors"/>
    <property type="match status" value="1"/>
</dbReference>
<keyword evidence="4" id="KW-0964">Secreted</keyword>
<dbReference type="EMBL" id="JAVRBK010000006">
    <property type="protein sequence ID" value="KAK5642383.1"/>
    <property type="molecule type" value="Genomic_DNA"/>
</dbReference>
<comment type="subcellular location">
    <subcellularLocation>
        <location evidence="2">Secreted</location>
    </subcellularLocation>
</comment>
<dbReference type="InterPro" id="IPR057246">
    <property type="entry name" value="CARBOXYPEPT_ZN_1"/>
</dbReference>
<protein>
    <recommendedName>
        <fullName evidence="14">Zinc carboxypeptidase A 1</fullName>
    </recommendedName>
</protein>
<dbReference type="PROSITE" id="PS00132">
    <property type="entry name" value="CARBOXYPEPT_ZN_1"/>
    <property type="match status" value="1"/>
</dbReference>
<dbReference type="Gene3D" id="3.30.70.340">
    <property type="entry name" value="Metallocarboxypeptidase-like"/>
    <property type="match status" value="1"/>
</dbReference>
<dbReference type="GO" id="GO:0005615">
    <property type="term" value="C:extracellular space"/>
    <property type="evidence" value="ECO:0007669"/>
    <property type="project" value="TreeGrafter"/>
</dbReference>
<evidence type="ECO:0000256" key="4">
    <source>
        <dbReference type="ARBA" id="ARBA00022525"/>
    </source>
</evidence>
<dbReference type="CDD" id="cd03860">
    <property type="entry name" value="M14_CP_A-B_like"/>
    <property type="match status" value="1"/>
</dbReference>
<comment type="caution">
    <text evidence="18">The sequence shown here is derived from an EMBL/GenBank/DDBJ whole genome shotgun (WGS) entry which is preliminary data.</text>
</comment>
<organism evidence="18 19">
    <name type="scientific">Pyrocoelia pectoralis</name>
    <dbReference type="NCBI Taxonomy" id="417401"/>
    <lineage>
        <taxon>Eukaryota</taxon>
        <taxon>Metazoa</taxon>
        <taxon>Ecdysozoa</taxon>
        <taxon>Arthropoda</taxon>
        <taxon>Hexapoda</taxon>
        <taxon>Insecta</taxon>
        <taxon>Pterygota</taxon>
        <taxon>Neoptera</taxon>
        <taxon>Endopterygota</taxon>
        <taxon>Coleoptera</taxon>
        <taxon>Polyphaga</taxon>
        <taxon>Elateriformia</taxon>
        <taxon>Elateroidea</taxon>
        <taxon>Lampyridae</taxon>
        <taxon>Lampyrinae</taxon>
        <taxon>Pyrocoelia</taxon>
    </lineage>
</organism>
<feature type="signal peptide" evidence="16">
    <location>
        <begin position="1"/>
        <end position="16"/>
    </location>
</feature>
<dbReference type="GO" id="GO:0004181">
    <property type="term" value="F:metallocarboxypeptidase activity"/>
    <property type="evidence" value="ECO:0007669"/>
    <property type="project" value="InterPro"/>
</dbReference>
<keyword evidence="11" id="KW-0482">Metalloprotease</keyword>
<evidence type="ECO:0000256" key="1">
    <source>
        <dbReference type="ARBA" id="ARBA00001947"/>
    </source>
</evidence>
<evidence type="ECO:0000256" key="9">
    <source>
        <dbReference type="ARBA" id="ARBA00022801"/>
    </source>
</evidence>
<evidence type="ECO:0000256" key="2">
    <source>
        <dbReference type="ARBA" id="ARBA00004613"/>
    </source>
</evidence>
<dbReference type="InterPro" id="IPR000834">
    <property type="entry name" value="Peptidase_M14"/>
</dbReference>
<evidence type="ECO:0000256" key="13">
    <source>
        <dbReference type="ARBA" id="ARBA00057299"/>
    </source>
</evidence>
<feature type="domain" description="Peptidase M14" evidence="17">
    <location>
        <begin position="115"/>
        <end position="407"/>
    </location>
</feature>
<dbReference type="GO" id="GO:0006508">
    <property type="term" value="P:proteolysis"/>
    <property type="evidence" value="ECO:0007669"/>
    <property type="project" value="UniProtKB-KW"/>
</dbReference>
<evidence type="ECO:0000256" key="3">
    <source>
        <dbReference type="ARBA" id="ARBA00005988"/>
    </source>
</evidence>
<gene>
    <name evidence="18" type="ORF">RI129_008550</name>
</gene>
<dbReference type="InterPro" id="IPR036990">
    <property type="entry name" value="M14A-like_propep"/>
</dbReference>
<proteinExistence type="inferred from homology"/>
<evidence type="ECO:0000256" key="16">
    <source>
        <dbReference type="SAM" id="SignalP"/>
    </source>
</evidence>
<keyword evidence="5" id="KW-0121">Carboxypeptidase</keyword>
<keyword evidence="7" id="KW-0479">Metal-binding</keyword>
<dbReference type="InterPro" id="IPR003146">
    <property type="entry name" value="M14A_act_pep"/>
</dbReference>
<dbReference type="AlphaFoldDB" id="A0AAN7ZK92"/>
<dbReference type="SMART" id="SM00631">
    <property type="entry name" value="Zn_pept"/>
    <property type="match status" value="1"/>
</dbReference>
<evidence type="ECO:0000256" key="12">
    <source>
        <dbReference type="ARBA" id="ARBA00023157"/>
    </source>
</evidence>
<comment type="cofactor">
    <cofactor evidence="1">
        <name>Zn(2+)</name>
        <dbReference type="ChEBI" id="CHEBI:29105"/>
    </cofactor>
</comment>
<evidence type="ECO:0000313" key="19">
    <source>
        <dbReference type="Proteomes" id="UP001329430"/>
    </source>
</evidence>
<dbReference type="FunFam" id="3.30.70.340:FF:000002">
    <property type="entry name" value="Carboxypeptidase A"/>
    <property type="match status" value="1"/>
</dbReference>
<dbReference type="Proteomes" id="UP001329430">
    <property type="component" value="Chromosome 6"/>
</dbReference>
<keyword evidence="6" id="KW-0645">Protease</keyword>
<evidence type="ECO:0000256" key="15">
    <source>
        <dbReference type="PROSITE-ProRule" id="PRU01379"/>
    </source>
</evidence>